<gene>
    <name evidence="2" type="ORF">GXP67_13210</name>
</gene>
<evidence type="ECO:0000313" key="2">
    <source>
        <dbReference type="EMBL" id="QHT67517.1"/>
    </source>
</evidence>
<organism evidence="2 3">
    <name type="scientific">Rhodocytophaga rosea</name>
    <dbReference type="NCBI Taxonomy" id="2704465"/>
    <lineage>
        <taxon>Bacteria</taxon>
        <taxon>Pseudomonadati</taxon>
        <taxon>Bacteroidota</taxon>
        <taxon>Cytophagia</taxon>
        <taxon>Cytophagales</taxon>
        <taxon>Rhodocytophagaceae</taxon>
        <taxon>Rhodocytophaga</taxon>
    </lineage>
</organism>
<sequence length="227" mass="26702">MSIHENTPPVHPADPLTIKKTSDFTITGDGTASNWQQTDWVTIPVRQNLDNPHATRIKILYSEKGMYFLFLCEDTKLTSTITEDFGDLYNEDVVEVFLWTDEKHPIYFEYEVSPLNYELPIIVPNNGRNFFGWRPWKYEGDRKTQHQTSVQGGKKESNATVKSWMAEFFIPYTLLSPLNNVPPKSQTKWRANFYRIDYDDKKYTTWQWQPTSGSFHEYQKYGTIVFE</sequence>
<keyword evidence="3" id="KW-1185">Reference proteome</keyword>
<dbReference type="RefSeq" id="WP_162443546.1">
    <property type="nucleotide sequence ID" value="NZ_CP048222.1"/>
</dbReference>
<dbReference type="Gene3D" id="2.60.40.1190">
    <property type="match status" value="1"/>
</dbReference>
<evidence type="ECO:0000313" key="3">
    <source>
        <dbReference type="Proteomes" id="UP000480178"/>
    </source>
</evidence>
<name>A0A6C0GHT8_9BACT</name>
<feature type="domain" description="Carbohydrate-binding" evidence="1">
    <location>
        <begin position="29"/>
        <end position="117"/>
    </location>
</feature>
<dbReference type="Proteomes" id="UP000480178">
    <property type="component" value="Chromosome"/>
</dbReference>
<dbReference type="InterPro" id="IPR010502">
    <property type="entry name" value="Carb-bd_dom_fam9"/>
</dbReference>
<dbReference type="KEGG" id="rhoz:GXP67_13210"/>
<dbReference type="SUPFAM" id="SSF49344">
    <property type="entry name" value="CBD9-like"/>
    <property type="match status" value="1"/>
</dbReference>
<evidence type="ECO:0000259" key="1">
    <source>
        <dbReference type="Pfam" id="PF06452"/>
    </source>
</evidence>
<dbReference type="GO" id="GO:0004553">
    <property type="term" value="F:hydrolase activity, hydrolyzing O-glycosyl compounds"/>
    <property type="evidence" value="ECO:0007669"/>
    <property type="project" value="InterPro"/>
</dbReference>
<dbReference type="Pfam" id="PF06452">
    <property type="entry name" value="CBM9_1"/>
    <property type="match status" value="1"/>
</dbReference>
<accession>A0A6C0GHT8</accession>
<dbReference type="CDD" id="cd09620">
    <property type="entry name" value="CBM9_like_3"/>
    <property type="match status" value="1"/>
</dbReference>
<dbReference type="GO" id="GO:0016052">
    <property type="term" value="P:carbohydrate catabolic process"/>
    <property type="evidence" value="ECO:0007669"/>
    <property type="project" value="InterPro"/>
</dbReference>
<dbReference type="AlphaFoldDB" id="A0A6C0GHT8"/>
<dbReference type="GO" id="GO:0030246">
    <property type="term" value="F:carbohydrate binding"/>
    <property type="evidence" value="ECO:0007669"/>
    <property type="project" value="InterPro"/>
</dbReference>
<protein>
    <recommendedName>
        <fullName evidence="1">Carbohydrate-binding domain-containing protein</fullName>
    </recommendedName>
</protein>
<reference evidence="2 3" key="1">
    <citation type="submission" date="2020-01" db="EMBL/GenBank/DDBJ databases">
        <authorList>
            <person name="Kim M.K."/>
        </authorList>
    </citation>
    <scope>NUCLEOTIDE SEQUENCE [LARGE SCALE GENOMIC DNA]</scope>
    <source>
        <strain evidence="2 3">172606-1</strain>
    </source>
</reference>
<proteinExistence type="predicted"/>
<dbReference type="EMBL" id="CP048222">
    <property type="protein sequence ID" value="QHT67517.1"/>
    <property type="molecule type" value="Genomic_DNA"/>
</dbReference>